<keyword evidence="9" id="KW-1185">Reference proteome</keyword>
<dbReference type="SUPFAM" id="SSF56112">
    <property type="entry name" value="Protein kinase-like (PK-like)"/>
    <property type="match status" value="1"/>
</dbReference>
<dbReference type="GO" id="GO:0035556">
    <property type="term" value="P:intracellular signal transduction"/>
    <property type="evidence" value="ECO:0007669"/>
    <property type="project" value="TreeGrafter"/>
</dbReference>
<keyword evidence="5 8" id="KW-0418">Kinase</keyword>
<dbReference type="GO" id="GO:0005524">
    <property type="term" value="F:ATP binding"/>
    <property type="evidence" value="ECO:0007669"/>
    <property type="project" value="UniProtKB-KW"/>
</dbReference>
<name>A0A139AFS7_GONPJ</name>
<dbReference type="SMART" id="SM00220">
    <property type="entry name" value="S_TKc"/>
    <property type="match status" value="1"/>
</dbReference>
<comment type="similarity">
    <text evidence="1">Belongs to the protein kinase superfamily. CAMK Ser/Thr protein kinase family. NIM1 subfamily.</text>
</comment>
<keyword evidence="2" id="KW-0723">Serine/threonine-protein kinase</keyword>
<dbReference type="Proteomes" id="UP000070544">
    <property type="component" value="Unassembled WGS sequence"/>
</dbReference>
<dbReference type="PANTHER" id="PTHR24346">
    <property type="entry name" value="MAP/MICROTUBULE AFFINITY-REGULATING KINASE"/>
    <property type="match status" value="1"/>
</dbReference>
<proteinExistence type="inferred from homology"/>
<dbReference type="PROSITE" id="PS50011">
    <property type="entry name" value="PROTEIN_KINASE_DOM"/>
    <property type="match status" value="1"/>
</dbReference>
<evidence type="ECO:0000313" key="9">
    <source>
        <dbReference type="Proteomes" id="UP000070544"/>
    </source>
</evidence>
<evidence type="ECO:0000259" key="7">
    <source>
        <dbReference type="PROSITE" id="PS50011"/>
    </source>
</evidence>
<dbReference type="PANTHER" id="PTHR24346:SF82">
    <property type="entry name" value="KP78A-RELATED"/>
    <property type="match status" value="1"/>
</dbReference>
<protein>
    <submittedName>
        <fullName evidence="8">Kinase-like protein</fullName>
    </submittedName>
</protein>
<evidence type="ECO:0000256" key="1">
    <source>
        <dbReference type="ARBA" id="ARBA00010791"/>
    </source>
</evidence>
<evidence type="ECO:0000256" key="3">
    <source>
        <dbReference type="ARBA" id="ARBA00022679"/>
    </source>
</evidence>
<reference evidence="8 9" key="1">
    <citation type="journal article" date="2015" name="Genome Biol. Evol.">
        <title>Phylogenomic analyses indicate that early fungi evolved digesting cell walls of algal ancestors of land plants.</title>
        <authorList>
            <person name="Chang Y."/>
            <person name="Wang S."/>
            <person name="Sekimoto S."/>
            <person name="Aerts A.L."/>
            <person name="Choi C."/>
            <person name="Clum A."/>
            <person name="LaButti K.M."/>
            <person name="Lindquist E.A."/>
            <person name="Yee Ngan C."/>
            <person name="Ohm R.A."/>
            <person name="Salamov A.A."/>
            <person name="Grigoriev I.V."/>
            <person name="Spatafora J.W."/>
            <person name="Berbee M.L."/>
        </authorList>
    </citation>
    <scope>NUCLEOTIDE SEQUENCE [LARGE SCALE GENOMIC DNA]</scope>
    <source>
        <strain evidence="8 9">JEL478</strain>
    </source>
</reference>
<dbReference type="Pfam" id="PF00069">
    <property type="entry name" value="Pkinase"/>
    <property type="match status" value="1"/>
</dbReference>
<feature type="domain" description="Protein kinase" evidence="7">
    <location>
        <begin position="1"/>
        <end position="165"/>
    </location>
</feature>
<dbReference type="AlphaFoldDB" id="A0A139AFS7"/>
<evidence type="ECO:0000256" key="4">
    <source>
        <dbReference type="ARBA" id="ARBA00022741"/>
    </source>
</evidence>
<evidence type="ECO:0000313" key="8">
    <source>
        <dbReference type="EMBL" id="KXS15656.1"/>
    </source>
</evidence>
<keyword evidence="3" id="KW-0808">Transferase</keyword>
<dbReference type="STRING" id="1344416.A0A139AFS7"/>
<gene>
    <name evidence="8" type="ORF">M427DRAFT_134920</name>
</gene>
<dbReference type="EMBL" id="KQ965760">
    <property type="protein sequence ID" value="KXS15656.1"/>
    <property type="molecule type" value="Genomic_DNA"/>
</dbReference>
<dbReference type="OrthoDB" id="539158at2759"/>
<evidence type="ECO:0000256" key="5">
    <source>
        <dbReference type="ARBA" id="ARBA00022777"/>
    </source>
</evidence>
<dbReference type="GO" id="GO:0005737">
    <property type="term" value="C:cytoplasm"/>
    <property type="evidence" value="ECO:0007669"/>
    <property type="project" value="TreeGrafter"/>
</dbReference>
<keyword evidence="4" id="KW-0547">Nucleotide-binding</keyword>
<accession>A0A139AFS7</accession>
<sequence>MEYAEGGELFDGIAPDVGMDEDLAHLYFVQLVYAVEYIHSNGICHRDLKSEGNLKLTDFGLANIFKVNGQARLIQSPCGTPPYFAPETYRPYQGDGWVAHCFDSTIRLAEGISGLAPRGRLCGHAHPLRGDGHSLGTPADATKTNPAPLWIRPGDARNPPVVISI</sequence>
<evidence type="ECO:0000256" key="2">
    <source>
        <dbReference type="ARBA" id="ARBA00022527"/>
    </source>
</evidence>
<dbReference type="InterPro" id="IPR011009">
    <property type="entry name" value="Kinase-like_dom_sf"/>
</dbReference>
<dbReference type="InterPro" id="IPR000719">
    <property type="entry name" value="Prot_kinase_dom"/>
</dbReference>
<organism evidence="8 9">
    <name type="scientific">Gonapodya prolifera (strain JEL478)</name>
    <name type="common">Monoblepharis prolifera</name>
    <dbReference type="NCBI Taxonomy" id="1344416"/>
    <lineage>
        <taxon>Eukaryota</taxon>
        <taxon>Fungi</taxon>
        <taxon>Fungi incertae sedis</taxon>
        <taxon>Chytridiomycota</taxon>
        <taxon>Chytridiomycota incertae sedis</taxon>
        <taxon>Monoblepharidomycetes</taxon>
        <taxon>Monoblepharidales</taxon>
        <taxon>Gonapodyaceae</taxon>
        <taxon>Gonapodya</taxon>
    </lineage>
</organism>
<evidence type="ECO:0000256" key="6">
    <source>
        <dbReference type="ARBA" id="ARBA00022840"/>
    </source>
</evidence>
<dbReference type="Gene3D" id="1.10.510.10">
    <property type="entry name" value="Transferase(Phosphotransferase) domain 1"/>
    <property type="match status" value="1"/>
</dbReference>
<dbReference type="GO" id="GO:0004674">
    <property type="term" value="F:protein serine/threonine kinase activity"/>
    <property type="evidence" value="ECO:0007669"/>
    <property type="project" value="UniProtKB-KW"/>
</dbReference>
<keyword evidence="6" id="KW-0067">ATP-binding</keyword>